<dbReference type="PANTHER" id="PTHR22957">
    <property type="entry name" value="TBC1 DOMAIN FAMILY MEMBER GTPASE-ACTIVATING PROTEIN"/>
    <property type="match status" value="1"/>
</dbReference>
<dbReference type="PANTHER" id="PTHR22957:SF333">
    <property type="entry name" value="TBC1 DOMAIN FAMILY MEMBER 25"/>
    <property type="match status" value="1"/>
</dbReference>
<keyword evidence="1" id="KW-0343">GTPase activation</keyword>
<evidence type="ECO:0000313" key="5">
    <source>
        <dbReference type="Proteomes" id="UP000606786"/>
    </source>
</evidence>
<dbReference type="EMBL" id="CAJHJT010000056">
    <property type="protein sequence ID" value="CAD7013294.1"/>
    <property type="molecule type" value="Genomic_DNA"/>
</dbReference>
<dbReference type="Gene3D" id="1.10.8.270">
    <property type="entry name" value="putative rabgap domain of human tbc1 domain family member 14 like domains"/>
    <property type="match status" value="1"/>
</dbReference>
<evidence type="ECO:0000259" key="3">
    <source>
        <dbReference type="PROSITE" id="PS50086"/>
    </source>
</evidence>
<proteinExistence type="predicted"/>
<feature type="compositionally biased region" description="Low complexity" evidence="2">
    <location>
        <begin position="1061"/>
        <end position="1079"/>
    </location>
</feature>
<dbReference type="SMART" id="SM00164">
    <property type="entry name" value="TBC"/>
    <property type="match status" value="1"/>
</dbReference>
<reference evidence="4" key="1">
    <citation type="submission" date="2020-11" db="EMBL/GenBank/DDBJ databases">
        <authorList>
            <person name="Whitehead M."/>
        </authorList>
    </citation>
    <scope>NUCLEOTIDE SEQUENCE</scope>
    <source>
        <strain evidence="4">EGII</strain>
    </source>
</reference>
<keyword evidence="5" id="KW-1185">Reference proteome</keyword>
<feature type="compositionally biased region" description="Polar residues" evidence="2">
    <location>
        <begin position="825"/>
        <end position="844"/>
    </location>
</feature>
<name>A0A811VE62_CERCA</name>
<feature type="region of interest" description="Disordered" evidence="2">
    <location>
        <begin position="794"/>
        <end position="844"/>
    </location>
</feature>
<dbReference type="SUPFAM" id="SSF47923">
    <property type="entry name" value="Ypt/Rab-GAP domain of gyp1p"/>
    <property type="match status" value="2"/>
</dbReference>
<protein>
    <submittedName>
        <fullName evidence="4">(Mediterranean fruit fly) hypothetical protein</fullName>
    </submittedName>
</protein>
<comment type="caution">
    <text evidence="4">The sequence shown here is derived from an EMBL/GenBank/DDBJ whole genome shotgun (WGS) entry which is preliminary data.</text>
</comment>
<dbReference type="GO" id="GO:0005096">
    <property type="term" value="F:GTPase activator activity"/>
    <property type="evidence" value="ECO:0007669"/>
    <property type="project" value="UniProtKB-KW"/>
</dbReference>
<accession>A0A811VE62</accession>
<feature type="compositionally biased region" description="Basic and acidic residues" evidence="2">
    <location>
        <begin position="904"/>
        <end position="918"/>
    </location>
</feature>
<dbReference type="FunFam" id="1.10.8.270:FF:000041">
    <property type="entry name" value="TBC1 domain family member 25"/>
    <property type="match status" value="1"/>
</dbReference>
<evidence type="ECO:0000313" key="4">
    <source>
        <dbReference type="EMBL" id="CAD7013294.1"/>
    </source>
</evidence>
<evidence type="ECO:0000256" key="2">
    <source>
        <dbReference type="SAM" id="MobiDB-lite"/>
    </source>
</evidence>
<dbReference type="InterPro" id="IPR000195">
    <property type="entry name" value="Rab-GAP-TBC_dom"/>
</dbReference>
<feature type="domain" description="Rab-GAP TBC" evidence="3">
    <location>
        <begin position="237"/>
        <end position="447"/>
    </location>
</feature>
<sequence length="1293" mass="142527">MASYPHCAVRVKVKKCEPNVPSEWRKFSVDPQITSLEVLYSLLAKAFDIKSDFSIKYKAFDPAGNEMYLSVLSDWDLDAAFLRIHNLSIQTATEPCLMLQIDIKPFTEVREWDVEPAATTSFTHAGSGVSGSTSVSALSPNISPNTSVREAISPLQQSIGASQKYVQNMQTKLPGLIMNHMEKTFSIVQKAFNLSEETMASLPPRPPLADNEFRLFLDALGQIKRTDELRKVIFLGGIDPSLRRVVWKHILNVYPHGMNGHQRMDYMRRKSEQYIKLRDTWKNAVKQGCIAGELSYVTSMVKKDVLRTDRLHPFYAGSDDNQNIASLFNILTTYALNHPSVSYCQGMSDIASPLLVTMNDEAQAYICFCAIMSRVKGNFMLDGIAMTQKFAHLTEALSFYDPEFWEYLKAQQADDLLFCYRWLLLEMKREFPFDDALRMLEVQWSSLKYETSICKELNLYEKEFVPISESPAPTTSSSLSSSYGAPISPSYLLVKSRENPYTKVCALRRQSSSASLTSLSSSLSAGGGGVINNLRLDATKRLNQSLDDNMPRAVACRRRHSSKAHQSLDESKMLLLMEGMEDVKNAEANNLTSITKDQDDDQQGEYVEDDDVFISAVSSANVETNDINHFTFHPTNPFKDDSLIGEEPVIESSGPPTQLPAKTIPDSVTMGNANLIGVGADENGLIGKLPQLPKGIAKLQNKNILSNYNTVSNIIAKQIANASNVSESVRRVSSGGGGHFKDLKEKIAATSRKGMSFDELSNTEKSQQKLVKNFNEFLNFASINKNRIADKFAPTTQPNLSGNVNNDSGNSIINIKTHSKDKSKTPSPTHAYKSTTAAHTTTHPLVQLTRSGFVSSLDESDSSSVPDTTWSGDTAATAIQQANNASNNSLHMELSSLSSSATHTPDRTPTGERKSEVADGCEKFDNTAPAAVVKPHTPIKNLPAEPSLTPDDSQDQEYYPMTTAITRELRLEAENLDRQVFGDPPLNKQAAVNSDYEYEKLDKDSLDLVEDIKENEIIACPDISELLIRRRSRNSRTRSSIEPLQHVGTSTVWQNADELLNSATDSNSNGTTNSAASPTHNLHNPFIDPATTNLLMCDDIAGVVLPSSSSLPEVLVPISTDIINASPPVEYATNAVDEIAFTKTPLSSHGTASERAACSGDGGANLVGPTPPVLPPPTEFGGGNPFLMFLCLTLLLQHRQTIMKSGMDYNEIAMHFDKMVRKHDVTRVLNQARRMYINYLKEQNAYKQRQQQAAGDATGNDINRNSKTNDVTVAQQQQRGGGGTNYARTVTKS</sequence>
<dbReference type="InterPro" id="IPR035969">
    <property type="entry name" value="Rab-GAP_TBC_sf"/>
</dbReference>
<feature type="compositionally biased region" description="Polar residues" evidence="2">
    <location>
        <begin position="1260"/>
        <end position="1278"/>
    </location>
</feature>
<dbReference type="Proteomes" id="UP000606786">
    <property type="component" value="Unassembled WGS sequence"/>
</dbReference>
<dbReference type="Gene3D" id="1.10.472.80">
    <property type="entry name" value="Ypt/Rab-GAP domain of gyp1p, domain 3"/>
    <property type="match status" value="2"/>
</dbReference>
<feature type="region of interest" description="Disordered" evidence="2">
    <location>
        <begin position="1061"/>
        <end position="1084"/>
    </location>
</feature>
<dbReference type="KEGG" id="ccat:101459385"/>
<feature type="region of interest" description="Disordered" evidence="2">
    <location>
        <begin position="895"/>
        <end position="918"/>
    </location>
</feature>
<dbReference type="PROSITE" id="PS50086">
    <property type="entry name" value="TBC_RABGAP"/>
    <property type="match status" value="1"/>
</dbReference>
<evidence type="ECO:0000256" key="1">
    <source>
        <dbReference type="ARBA" id="ARBA00022468"/>
    </source>
</evidence>
<dbReference type="GO" id="GO:1901096">
    <property type="term" value="P:regulation of autophagosome maturation"/>
    <property type="evidence" value="ECO:0007669"/>
    <property type="project" value="TreeGrafter"/>
</dbReference>
<gene>
    <name evidence="4" type="ORF">CCAP1982_LOCUS21365</name>
</gene>
<feature type="region of interest" description="Disordered" evidence="2">
    <location>
        <begin position="1248"/>
        <end position="1293"/>
    </location>
</feature>
<dbReference type="GO" id="GO:0005776">
    <property type="term" value="C:autophagosome"/>
    <property type="evidence" value="ECO:0007669"/>
    <property type="project" value="TreeGrafter"/>
</dbReference>
<dbReference type="Pfam" id="PF00566">
    <property type="entry name" value="RabGAP-TBC"/>
    <property type="match status" value="1"/>
</dbReference>
<dbReference type="OrthoDB" id="10264062at2759"/>
<feature type="compositionally biased region" description="Polar residues" evidence="2">
    <location>
        <begin position="794"/>
        <end position="816"/>
    </location>
</feature>
<organism evidence="4 5">
    <name type="scientific">Ceratitis capitata</name>
    <name type="common">Mediterranean fruit fly</name>
    <name type="synonym">Tephritis capitata</name>
    <dbReference type="NCBI Taxonomy" id="7213"/>
    <lineage>
        <taxon>Eukaryota</taxon>
        <taxon>Metazoa</taxon>
        <taxon>Ecdysozoa</taxon>
        <taxon>Arthropoda</taxon>
        <taxon>Hexapoda</taxon>
        <taxon>Insecta</taxon>
        <taxon>Pterygota</taxon>
        <taxon>Neoptera</taxon>
        <taxon>Endopterygota</taxon>
        <taxon>Diptera</taxon>
        <taxon>Brachycera</taxon>
        <taxon>Muscomorpha</taxon>
        <taxon>Tephritoidea</taxon>
        <taxon>Tephritidae</taxon>
        <taxon>Ceratitis</taxon>
        <taxon>Ceratitis</taxon>
    </lineage>
</organism>
<feature type="region of interest" description="Disordered" evidence="2">
    <location>
        <begin position="937"/>
        <end position="956"/>
    </location>
</feature>